<feature type="chain" id="PRO_5043007763" evidence="1">
    <location>
        <begin position="21"/>
        <end position="404"/>
    </location>
</feature>
<evidence type="ECO:0000313" key="2">
    <source>
        <dbReference type="EMBL" id="KAK7100115.1"/>
    </source>
</evidence>
<keyword evidence="1" id="KW-0732">Signal</keyword>
<reference evidence="2 3" key="1">
    <citation type="submission" date="2024-02" db="EMBL/GenBank/DDBJ databases">
        <title>Chromosome-scale genome assembly of the rough periwinkle Littorina saxatilis.</title>
        <authorList>
            <person name="De Jode A."/>
            <person name="Faria R."/>
            <person name="Formenti G."/>
            <person name="Sims Y."/>
            <person name="Smith T.P."/>
            <person name="Tracey A."/>
            <person name="Wood J.M.D."/>
            <person name="Zagrodzka Z.B."/>
            <person name="Johannesson K."/>
            <person name="Butlin R.K."/>
            <person name="Leder E.H."/>
        </authorList>
    </citation>
    <scope>NUCLEOTIDE SEQUENCE [LARGE SCALE GENOMIC DNA]</scope>
    <source>
        <strain evidence="2">Snail1</strain>
        <tissue evidence="2">Muscle</tissue>
    </source>
</reference>
<feature type="signal peptide" evidence="1">
    <location>
        <begin position="1"/>
        <end position="20"/>
    </location>
</feature>
<protein>
    <submittedName>
        <fullName evidence="2">Uncharacterized protein</fullName>
    </submittedName>
</protein>
<organism evidence="2 3">
    <name type="scientific">Littorina saxatilis</name>
    <dbReference type="NCBI Taxonomy" id="31220"/>
    <lineage>
        <taxon>Eukaryota</taxon>
        <taxon>Metazoa</taxon>
        <taxon>Spiralia</taxon>
        <taxon>Lophotrochozoa</taxon>
        <taxon>Mollusca</taxon>
        <taxon>Gastropoda</taxon>
        <taxon>Caenogastropoda</taxon>
        <taxon>Littorinimorpha</taxon>
        <taxon>Littorinoidea</taxon>
        <taxon>Littorinidae</taxon>
        <taxon>Littorina</taxon>
    </lineage>
</organism>
<dbReference type="Proteomes" id="UP001374579">
    <property type="component" value="Unassembled WGS sequence"/>
</dbReference>
<gene>
    <name evidence="2" type="ORF">V1264_023111</name>
</gene>
<evidence type="ECO:0000256" key="1">
    <source>
        <dbReference type="SAM" id="SignalP"/>
    </source>
</evidence>
<keyword evidence="3" id="KW-1185">Reference proteome</keyword>
<accession>A0AAN9GAT1</accession>
<proteinExistence type="predicted"/>
<name>A0AAN9GAT1_9CAEN</name>
<dbReference type="EMBL" id="JBAMIC010000011">
    <property type="protein sequence ID" value="KAK7100115.1"/>
    <property type="molecule type" value="Genomic_DNA"/>
</dbReference>
<sequence>MSALQTTVLILLGGLAQTAAQDDNRELCGKPGQGRPKRYCVAPATCNTATNRCQCPAGQYGHGLLDCIDNGFYNCLITKDPKIKLFPNSTSSLCLPCRHNLAKFVVPVNESNKFCQFRVYGYSELVDFGRHFENELEIEFSVGTVEPGQKFMAERTIFFRIDGTNHHRTTDAHGWGATGNKWFSVMWKEENFTRGFGETTIVITNDDYERLTWSVPECGTRIRFRAFNPDEQPQRKVPGISIVAPPNAAFNESSCKLPHALCDTPFHDEGTLDDAARALGLTPMEYLFYVSLKNAPDQTRGPYKFECILVCNLFKYKCTEQERIDAVKTCKSLVCNAATASCLLNSPSHYNPMDFLQKCVQCVCTQDCNACNVVRQAVTPKCHVVQALKDKLLDCSTKPLQYGG</sequence>
<dbReference type="AlphaFoldDB" id="A0AAN9GAT1"/>
<comment type="caution">
    <text evidence="2">The sequence shown here is derived from an EMBL/GenBank/DDBJ whole genome shotgun (WGS) entry which is preliminary data.</text>
</comment>
<evidence type="ECO:0000313" key="3">
    <source>
        <dbReference type="Proteomes" id="UP001374579"/>
    </source>
</evidence>